<gene>
    <name evidence="1" type="ORF">OCBIM_22019697mg</name>
</gene>
<dbReference type="EMBL" id="KQ418800">
    <property type="protein sequence ID" value="KOF85819.1"/>
    <property type="molecule type" value="Genomic_DNA"/>
</dbReference>
<proteinExistence type="predicted"/>
<organism evidence="1">
    <name type="scientific">Octopus bimaculoides</name>
    <name type="common">California two-spotted octopus</name>
    <dbReference type="NCBI Taxonomy" id="37653"/>
    <lineage>
        <taxon>Eukaryota</taxon>
        <taxon>Metazoa</taxon>
        <taxon>Spiralia</taxon>
        <taxon>Lophotrochozoa</taxon>
        <taxon>Mollusca</taxon>
        <taxon>Cephalopoda</taxon>
        <taxon>Coleoidea</taxon>
        <taxon>Octopodiformes</taxon>
        <taxon>Octopoda</taxon>
        <taxon>Incirrata</taxon>
        <taxon>Octopodidae</taxon>
        <taxon>Octopus</taxon>
    </lineage>
</organism>
<sequence>MEHPQRKNMNVKCLALGSGAIEACEEEEMFHLCWRLFEEEFCKLANFIIFKVTLLLKNVPSGK</sequence>
<reference evidence="1" key="1">
    <citation type="submission" date="2015-07" db="EMBL/GenBank/DDBJ databases">
        <title>MeaNS - Measles Nucleotide Surveillance Program.</title>
        <authorList>
            <person name="Tran T."/>
            <person name="Druce J."/>
        </authorList>
    </citation>
    <scope>NUCLEOTIDE SEQUENCE</scope>
    <source>
        <strain evidence="1">UCB-OBI-ISO-001</strain>
        <tissue evidence="1">Gonad</tissue>
    </source>
</reference>
<accession>A0A0L8H9S7</accession>
<name>A0A0L8H9S7_OCTBM</name>
<evidence type="ECO:0000313" key="1">
    <source>
        <dbReference type="EMBL" id="KOF85819.1"/>
    </source>
</evidence>
<dbReference type="AlphaFoldDB" id="A0A0L8H9S7"/>
<protein>
    <submittedName>
        <fullName evidence="1">Uncharacterized protein</fullName>
    </submittedName>
</protein>